<dbReference type="PANTHER" id="PTHR33083:SF103">
    <property type="entry name" value="SENESCENCE REGULATOR"/>
    <property type="match status" value="1"/>
</dbReference>
<dbReference type="OMA" id="CNIRSTI"/>
<accession>A9NKT6</accession>
<protein>
    <recommendedName>
        <fullName evidence="3">Senescence regulator S40</fullName>
    </recommendedName>
</protein>
<comment type="similarity">
    <text evidence="1">Belongs to the senescence regulator S40 family.</text>
</comment>
<dbReference type="GO" id="GO:0010150">
    <property type="term" value="P:leaf senescence"/>
    <property type="evidence" value="ECO:0007669"/>
    <property type="project" value="UniProtKB-ARBA"/>
</dbReference>
<evidence type="ECO:0000256" key="1">
    <source>
        <dbReference type="ARBA" id="ARBA00034773"/>
    </source>
</evidence>
<dbReference type="EMBL" id="EF081866">
    <property type="protein sequence ID" value="ABK21247.1"/>
    <property type="molecule type" value="mRNA"/>
</dbReference>
<organism evidence="2">
    <name type="scientific">Picea sitchensis</name>
    <name type="common">Sitka spruce</name>
    <name type="synonym">Pinus sitchensis</name>
    <dbReference type="NCBI Taxonomy" id="3332"/>
    <lineage>
        <taxon>Eukaryota</taxon>
        <taxon>Viridiplantae</taxon>
        <taxon>Streptophyta</taxon>
        <taxon>Embryophyta</taxon>
        <taxon>Tracheophyta</taxon>
        <taxon>Spermatophyta</taxon>
        <taxon>Pinopsida</taxon>
        <taxon>Pinidae</taxon>
        <taxon>Conifers I</taxon>
        <taxon>Pinales</taxon>
        <taxon>Pinaceae</taxon>
        <taxon>Picea</taxon>
    </lineage>
</organism>
<dbReference type="InterPro" id="IPR007608">
    <property type="entry name" value="Senescence_reg_S40"/>
</dbReference>
<dbReference type="PANTHER" id="PTHR33083">
    <property type="entry name" value="EXPRESSED PROTEIN"/>
    <property type="match status" value="1"/>
</dbReference>
<sequence>MERRNSYMGRASFYSLSSSINTQIENPAEEFEEEEIWAVVPSEPNTRDPRFKSQEIKKVREIASTSRRLPTASRMIPRNLANEENANNVSRIRHQSAPMNIPDWSRVQRRENQRRITVIEDDFGINEDDRVEEDEEDERIPPHELIARQLARSQITSFSVFEGAGRTLKGRDLSRVRNAVLTRTGFLE</sequence>
<evidence type="ECO:0008006" key="3">
    <source>
        <dbReference type="Google" id="ProtNLM"/>
    </source>
</evidence>
<proteinExistence type="evidence at transcript level"/>
<dbReference type="Pfam" id="PF04520">
    <property type="entry name" value="Senescence_reg"/>
    <property type="match status" value="1"/>
</dbReference>
<name>A9NKT6_PICSI</name>
<dbReference type="AlphaFoldDB" id="A9NKT6"/>
<evidence type="ECO:0000313" key="2">
    <source>
        <dbReference type="EMBL" id="ABK21247.1"/>
    </source>
</evidence>
<reference evidence="2" key="1">
    <citation type="journal article" date="2008" name="BMC Genomics">
        <title>A conifer genomics resource of 200,000 spruce (Picea spp.) ESTs and 6,464 high-quality, sequence-finished full-length cDNAs for Sitka spruce (Picea sitchensis).</title>
        <authorList>
            <person name="Ralph S.G."/>
            <person name="Chun H.J."/>
            <person name="Kolosova N."/>
            <person name="Cooper D."/>
            <person name="Oddy C."/>
            <person name="Ritland C.E."/>
            <person name="Kirkpatrick R."/>
            <person name="Moore R."/>
            <person name="Barber S."/>
            <person name="Holt R.A."/>
            <person name="Jones S.J."/>
            <person name="Marra M.A."/>
            <person name="Douglas C.J."/>
            <person name="Ritland K."/>
            <person name="Bohlmann J."/>
        </authorList>
    </citation>
    <scope>NUCLEOTIDE SEQUENCE</scope>
    <source>
        <tissue evidence="2">Green portion of the leader tissue</tissue>
    </source>
</reference>